<protein>
    <submittedName>
        <fullName evidence="9">Type I polyketide synthase</fullName>
    </submittedName>
</protein>
<comment type="caution">
    <text evidence="5">Lacks conserved residue(s) required for the propagation of feature annotation.</text>
</comment>
<gene>
    <name evidence="9" type="ORF">JOL79_33455</name>
</gene>
<dbReference type="Gene3D" id="3.10.129.110">
    <property type="entry name" value="Polyketide synthase dehydratase"/>
    <property type="match status" value="1"/>
</dbReference>
<evidence type="ECO:0000259" key="7">
    <source>
        <dbReference type="PROSITE" id="PS52004"/>
    </source>
</evidence>
<feature type="region of interest" description="N-terminal hotdog fold" evidence="5">
    <location>
        <begin position="582"/>
        <end position="703"/>
    </location>
</feature>
<dbReference type="SUPFAM" id="SSF55048">
    <property type="entry name" value="Probable ACP-binding domain of malonyl-CoA ACP transacylase"/>
    <property type="match status" value="1"/>
</dbReference>
<dbReference type="InterPro" id="IPR001227">
    <property type="entry name" value="Ac_transferase_dom_sf"/>
</dbReference>
<accession>A0A941ASM2</accession>
<dbReference type="InterPro" id="IPR049551">
    <property type="entry name" value="PKS_DH_C"/>
</dbReference>
<organism evidence="9 10">
    <name type="scientific">Microbispora oryzae</name>
    <dbReference type="NCBI Taxonomy" id="2806554"/>
    <lineage>
        <taxon>Bacteria</taxon>
        <taxon>Bacillati</taxon>
        <taxon>Actinomycetota</taxon>
        <taxon>Actinomycetes</taxon>
        <taxon>Streptosporangiales</taxon>
        <taxon>Streptosporangiaceae</taxon>
        <taxon>Microbispora</taxon>
    </lineage>
</organism>
<keyword evidence="1" id="KW-0596">Phosphopantetheine</keyword>
<dbReference type="Proteomes" id="UP000674234">
    <property type="component" value="Unassembled WGS sequence"/>
</dbReference>
<evidence type="ECO:0000256" key="5">
    <source>
        <dbReference type="PROSITE-ProRule" id="PRU01363"/>
    </source>
</evidence>
<dbReference type="InterPro" id="IPR049552">
    <property type="entry name" value="PKS_DH_N"/>
</dbReference>
<keyword evidence="10" id="KW-1185">Reference proteome</keyword>
<sequence length="769" mass="79228">GRPVWLGSVKSNIGHTQAAAGVAGVIKMIKAMEHGVLPPTLHVAEPTPHVDWESGGVRLLTENVEWGHGAGPRRAGVSSFGISGTNAHVILESVAPAEPAPAGSAAGSAGSAGSAEVPEPEASAPSGTGPLVWAFSAKTETALLAQAARLRDHASAVPETDLAPTGLALVRRTAFPHRAAVVAAGREDLVAGLAALAQGEPHPTVLRGEARAGARPVFLFPGQGTQWAGMAVDLLGSTPVFAERLAACDAALRPYTGWSVLDVLRGADGAPALEGTDVIQPVLFAVMVSLAEVWRSLGVRPAAVVGHSQGEIAAACVCGALSLEDAAKVVALRSRVLTRLRGTGGMLAVALSAAAAESRLRPWDGRLWVAVHSGPSSCVVAGDADALDEFAAACGDAVRTRRVAVDYASHTPHMEELCDELLTVLDGVRPRRAEIAFCSSLEGGFVETSELSTRYWFENLRGPVRFQESVRAVAGAGSTLFVEVGPHPVLGGDTQDICADAGLDADVCATLRRGSGDRARLLTALAHAWVLGADADWTAALGTAPHPGTVPPTYAFEHRRFWLLDDERIGGATGAGVDGSAHPLLTAQVAMADEGLVMTGRLTPASTGWLADHAVEGALLLPGTAFVELALEALAQTGGGRLDELVVEAPLVLPRTGSVTVQVVAGQPDAEERRALSVFSRAADADTWQRHASGVLSPAVASGPVVGVAGWAGVWPPEGAVAVGVEGGYEALAERGYEYGPAFQGVRAVWRRGDELFAEVSLPDGVEVT</sequence>
<dbReference type="Pfam" id="PF14765">
    <property type="entry name" value="PS-DH"/>
    <property type="match status" value="1"/>
</dbReference>
<dbReference type="InterPro" id="IPR016035">
    <property type="entry name" value="Acyl_Trfase/lysoPLipase"/>
</dbReference>
<dbReference type="InterPro" id="IPR016036">
    <property type="entry name" value="Malonyl_transacylase_ACP-bd"/>
</dbReference>
<feature type="non-terminal residue" evidence="9">
    <location>
        <position position="769"/>
    </location>
</feature>
<evidence type="ECO:0000256" key="6">
    <source>
        <dbReference type="SAM" id="MobiDB-lite"/>
    </source>
</evidence>
<dbReference type="SUPFAM" id="SSF52151">
    <property type="entry name" value="FabD/lysophospholipase-like"/>
    <property type="match status" value="1"/>
</dbReference>
<dbReference type="Pfam" id="PF02801">
    <property type="entry name" value="Ketoacyl-synt_C"/>
    <property type="match status" value="1"/>
</dbReference>
<dbReference type="SMART" id="SM00827">
    <property type="entry name" value="PKS_AT"/>
    <property type="match status" value="1"/>
</dbReference>
<dbReference type="InterPro" id="IPR014031">
    <property type="entry name" value="Ketoacyl_synth_C"/>
</dbReference>
<dbReference type="Pfam" id="PF00698">
    <property type="entry name" value="Acyl_transf_1"/>
    <property type="match status" value="1"/>
</dbReference>
<dbReference type="InterPro" id="IPR014043">
    <property type="entry name" value="Acyl_transferase_dom"/>
</dbReference>
<keyword evidence="3" id="KW-0808">Transferase</keyword>
<dbReference type="InterPro" id="IPR032821">
    <property type="entry name" value="PKS_assoc"/>
</dbReference>
<dbReference type="PROSITE" id="PS52004">
    <property type="entry name" value="KS3_2"/>
    <property type="match status" value="1"/>
</dbReference>
<feature type="domain" description="Ketosynthase family 3 (KS3)" evidence="7">
    <location>
        <begin position="1"/>
        <end position="93"/>
    </location>
</feature>
<dbReference type="InterPro" id="IPR050091">
    <property type="entry name" value="PKS_NRPS_Biosynth_Enz"/>
</dbReference>
<name>A0A941ASM2_9ACTN</name>
<dbReference type="Pfam" id="PF21089">
    <property type="entry name" value="PKS_DH_N"/>
    <property type="match status" value="1"/>
</dbReference>
<dbReference type="Gene3D" id="3.30.70.3290">
    <property type="match status" value="1"/>
</dbReference>
<feature type="non-terminal residue" evidence="9">
    <location>
        <position position="1"/>
    </location>
</feature>
<evidence type="ECO:0000259" key="8">
    <source>
        <dbReference type="PROSITE" id="PS52019"/>
    </source>
</evidence>
<dbReference type="InterPro" id="IPR049900">
    <property type="entry name" value="PKS_mFAS_DH"/>
</dbReference>
<dbReference type="SMART" id="SM00826">
    <property type="entry name" value="PKS_DH"/>
    <property type="match status" value="1"/>
</dbReference>
<feature type="region of interest" description="Disordered" evidence="6">
    <location>
        <begin position="98"/>
        <end position="128"/>
    </location>
</feature>
<feature type="region of interest" description="C-terminal hotdog fold" evidence="5">
    <location>
        <begin position="720"/>
        <end position="769"/>
    </location>
</feature>
<dbReference type="PROSITE" id="PS52019">
    <property type="entry name" value="PKS_MFAS_DH"/>
    <property type="match status" value="1"/>
</dbReference>
<evidence type="ECO:0000313" key="10">
    <source>
        <dbReference type="Proteomes" id="UP000674234"/>
    </source>
</evidence>
<keyword evidence="4" id="KW-0012">Acyltransferase</keyword>
<comment type="caution">
    <text evidence="9">The sequence shown here is derived from an EMBL/GenBank/DDBJ whole genome shotgun (WGS) entry which is preliminary data.</text>
</comment>
<dbReference type="GO" id="GO:0006633">
    <property type="term" value="P:fatty acid biosynthetic process"/>
    <property type="evidence" value="ECO:0007669"/>
    <property type="project" value="TreeGrafter"/>
</dbReference>
<dbReference type="Gene3D" id="3.40.47.10">
    <property type="match status" value="1"/>
</dbReference>
<dbReference type="InterPro" id="IPR020841">
    <property type="entry name" value="PKS_Beta-ketoAc_synthase_dom"/>
</dbReference>
<feature type="domain" description="PKS/mFAS DH" evidence="8">
    <location>
        <begin position="582"/>
        <end position="769"/>
    </location>
</feature>
<dbReference type="PANTHER" id="PTHR43775">
    <property type="entry name" value="FATTY ACID SYNTHASE"/>
    <property type="match status" value="1"/>
</dbReference>
<proteinExistence type="predicted"/>
<dbReference type="EMBL" id="JAFCNB010000048">
    <property type="protein sequence ID" value="MBP2708689.1"/>
    <property type="molecule type" value="Genomic_DNA"/>
</dbReference>
<reference evidence="9" key="1">
    <citation type="submission" date="2021-02" db="EMBL/GenBank/DDBJ databases">
        <title>Draft genome sequence of Microbispora sp. RL4-1S isolated from rice leaves in Thailand.</title>
        <authorList>
            <person name="Muangham S."/>
            <person name="Duangmal K."/>
        </authorList>
    </citation>
    <scope>NUCLEOTIDE SEQUENCE</scope>
    <source>
        <strain evidence="9">RL4-1S</strain>
    </source>
</reference>
<evidence type="ECO:0000256" key="1">
    <source>
        <dbReference type="ARBA" id="ARBA00022450"/>
    </source>
</evidence>
<dbReference type="Gene3D" id="3.40.366.10">
    <property type="entry name" value="Malonyl-Coenzyme A Acyl Carrier Protein, domain 2"/>
    <property type="match status" value="1"/>
</dbReference>
<dbReference type="InterPro" id="IPR020807">
    <property type="entry name" value="PKS_DH"/>
</dbReference>
<dbReference type="InterPro" id="IPR042104">
    <property type="entry name" value="PKS_dehydratase_sf"/>
</dbReference>
<dbReference type="PANTHER" id="PTHR43775:SF51">
    <property type="entry name" value="INACTIVE PHENOLPHTHIOCEROL SYNTHESIS POLYKETIDE SYNTHASE TYPE I PKS1-RELATED"/>
    <property type="match status" value="1"/>
</dbReference>
<evidence type="ECO:0000256" key="4">
    <source>
        <dbReference type="ARBA" id="ARBA00023315"/>
    </source>
</evidence>
<dbReference type="FunFam" id="3.40.366.10:FF:000002">
    <property type="entry name" value="Probable polyketide synthase 2"/>
    <property type="match status" value="1"/>
</dbReference>
<evidence type="ECO:0000313" key="9">
    <source>
        <dbReference type="EMBL" id="MBP2708689.1"/>
    </source>
</evidence>
<dbReference type="InterPro" id="IPR016039">
    <property type="entry name" value="Thiolase-like"/>
</dbReference>
<dbReference type="GO" id="GO:0004312">
    <property type="term" value="F:fatty acid synthase activity"/>
    <property type="evidence" value="ECO:0007669"/>
    <property type="project" value="TreeGrafter"/>
</dbReference>
<evidence type="ECO:0000256" key="3">
    <source>
        <dbReference type="ARBA" id="ARBA00022679"/>
    </source>
</evidence>
<dbReference type="SUPFAM" id="SSF53901">
    <property type="entry name" value="Thiolase-like"/>
    <property type="match status" value="1"/>
</dbReference>
<dbReference type="AlphaFoldDB" id="A0A941ASM2"/>
<dbReference type="Pfam" id="PF16197">
    <property type="entry name" value="KAsynt_C_assoc"/>
    <property type="match status" value="1"/>
</dbReference>
<feature type="compositionally biased region" description="Low complexity" evidence="6">
    <location>
        <begin position="98"/>
        <end position="117"/>
    </location>
</feature>
<keyword evidence="2" id="KW-0597">Phosphoprotein</keyword>
<evidence type="ECO:0000256" key="2">
    <source>
        <dbReference type="ARBA" id="ARBA00022553"/>
    </source>
</evidence>